<evidence type="ECO:0000313" key="3">
    <source>
        <dbReference type="EMBL" id="GIZ44136.1"/>
    </source>
</evidence>
<dbReference type="Gene3D" id="3.30.429.10">
    <property type="entry name" value="Macrophage Migration Inhibitory Factor"/>
    <property type="match status" value="1"/>
</dbReference>
<dbReference type="InterPro" id="IPR014347">
    <property type="entry name" value="Tautomerase/MIF_sf"/>
</dbReference>
<evidence type="ECO:0000313" key="4">
    <source>
        <dbReference type="Proteomes" id="UP000825890"/>
    </source>
</evidence>
<feature type="region of interest" description="Disordered" evidence="1">
    <location>
        <begin position="121"/>
        <end position="146"/>
    </location>
</feature>
<organism evidence="3 4">
    <name type="scientific">Cercospora kikuchii</name>
    <dbReference type="NCBI Taxonomy" id="84275"/>
    <lineage>
        <taxon>Eukaryota</taxon>
        <taxon>Fungi</taxon>
        <taxon>Dikarya</taxon>
        <taxon>Ascomycota</taxon>
        <taxon>Pezizomycotina</taxon>
        <taxon>Dothideomycetes</taxon>
        <taxon>Dothideomycetidae</taxon>
        <taxon>Mycosphaerellales</taxon>
        <taxon>Mycosphaerellaceae</taxon>
        <taxon>Cercospora</taxon>
    </lineage>
</organism>
<dbReference type="Pfam" id="PF14832">
    <property type="entry name" value="Tautomerase_3"/>
    <property type="match status" value="1"/>
</dbReference>
<sequence length="146" mass="17255">MPLWRIYAHPHTFTYDQRKGIAQAVTKQYSILPAFYVNVIFVDVKEEGLWIGGETKKNFVRLTVEQIARQMPNPDTEAGRKQRTAWMDKINETLRPYILERPEIEWEIHIAETPRDLWRIQGIDPPASNSEEEKAWKENNKARSYL</sequence>
<dbReference type="EMBL" id="BOLY01000004">
    <property type="protein sequence ID" value="GIZ44136.1"/>
    <property type="molecule type" value="Genomic_DNA"/>
</dbReference>
<comment type="caution">
    <text evidence="3">The sequence shown here is derived from an EMBL/GenBank/DDBJ whole genome shotgun (WGS) entry which is preliminary data.</text>
</comment>
<dbReference type="Proteomes" id="UP000825890">
    <property type="component" value="Unassembled WGS sequence"/>
</dbReference>
<accession>A0A9P3CKY3</accession>
<protein>
    <recommendedName>
        <fullName evidence="2">Tautomerase cis-CaaD-like domain-containing protein</fullName>
    </recommendedName>
</protein>
<feature type="domain" description="Tautomerase cis-CaaD-like" evidence="2">
    <location>
        <begin position="1"/>
        <end position="141"/>
    </location>
</feature>
<feature type="compositionally biased region" description="Basic and acidic residues" evidence="1">
    <location>
        <begin position="131"/>
        <end position="146"/>
    </location>
</feature>
<dbReference type="RefSeq" id="XP_044658623.1">
    <property type="nucleotide sequence ID" value="XM_044802688.1"/>
</dbReference>
<keyword evidence="4" id="KW-1185">Reference proteome</keyword>
<evidence type="ECO:0000256" key="1">
    <source>
        <dbReference type="SAM" id="MobiDB-lite"/>
    </source>
</evidence>
<dbReference type="InterPro" id="IPR028116">
    <property type="entry name" value="Cis-CaaD-like"/>
</dbReference>
<dbReference type="GeneID" id="68292919"/>
<dbReference type="AlphaFoldDB" id="A0A9P3CKY3"/>
<gene>
    <name evidence="3" type="ORF">CKM354_000734400</name>
</gene>
<dbReference type="OrthoDB" id="2129288at2759"/>
<evidence type="ECO:0000259" key="2">
    <source>
        <dbReference type="Pfam" id="PF14832"/>
    </source>
</evidence>
<proteinExistence type="predicted"/>
<name>A0A9P3CKY3_9PEZI</name>
<reference evidence="3 4" key="1">
    <citation type="submission" date="2021-01" db="EMBL/GenBank/DDBJ databases">
        <title>Cercospora kikuchii MAFF 305040 whole genome shotgun sequence.</title>
        <authorList>
            <person name="Kashiwa T."/>
            <person name="Suzuki T."/>
        </authorList>
    </citation>
    <scope>NUCLEOTIDE SEQUENCE [LARGE SCALE GENOMIC DNA]</scope>
    <source>
        <strain evidence="3 4">MAFF 305040</strain>
    </source>
</reference>